<evidence type="ECO:0000313" key="4">
    <source>
        <dbReference type="Proteomes" id="UP000654370"/>
    </source>
</evidence>
<feature type="compositionally biased region" description="Polar residues" evidence="1">
    <location>
        <begin position="337"/>
        <end position="350"/>
    </location>
</feature>
<accession>A0A8H7PYM5</accession>
<sequence length="610" mass="65937">MAQSKVYDIEFESRVKSIPSSTVTGNMPTVMSPGYTQQPILVRPQPPRIYEFAPQHGAEGEVLTITLTSEQPGLPLKIGFGSFIAETKQLYQPQYTTLTARVPAFSLTRCHEIGVPLSIIAWSGDNEATDSWLVGYFVYDLDDRGHGQRKRGADATQGYDKAYKRLSGGSGTGSISSRTDDISPSVSGYMVSNNPGYSSAGQFYNIAPAPSTPQGYNTSGFRPDESGRNFFSEAGQIMGVGYPYRPPPQPSSSAPTATASQPISDSSFGYTHASTSDMPGNSPGMAPPVGNIPMPNVAYGMSQTSPPGYIAQPAPQASLSGDFTEQPGKGSIPMPSQPSTSSETSAQPGSDQGGGFNPYAQLLNKANLVIDGDLDSVTQNWTEEEWNNRRRLVQFWRRQENNEITCTFAPVSQADRQPNSIVVSCIYWEDHKECFITSVDTIFLLESLIGVRFTVEEKNRIRRNLEGFRPLTVSKLKPDSAEFFKLVMSFPNPKPRNIEKDVKAFHWTTLPLALKKIIGKYTASYSSTASVNLDALHSAYPAVTSLQSPSSQPPAGTVVGNPMAQASVSQPPKLGDQQSGFGAAAMEGFSESNLYQEAGGANSDNKEHGF</sequence>
<dbReference type="Pfam" id="PF23305">
    <property type="entry name" value="DUF7082"/>
    <property type="match status" value="1"/>
</dbReference>
<dbReference type="AlphaFoldDB" id="A0A8H7PYM5"/>
<protein>
    <recommendedName>
        <fullName evidence="2">DUF7082 domain-containing protein</fullName>
    </recommendedName>
</protein>
<feature type="compositionally biased region" description="Polar residues" evidence="1">
    <location>
        <begin position="263"/>
        <end position="279"/>
    </location>
</feature>
<dbReference type="GO" id="GO:0005634">
    <property type="term" value="C:nucleus"/>
    <property type="evidence" value="ECO:0007669"/>
    <property type="project" value="TreeGrafter"/>
</dbReference>
<feature type="compositionally biased region" description="Low complexity" evidence="1">
    <location>
        <begin position="251"/>
        <end position="262"/>
    </location>
</feature>
<evidence type="ECO:0000259" key="2">
    <source>
        <dbReference type="Pfam" id="PF23305"/>
    </source>
</evidence>
<proteinExistence type="predicted"/>
<keyword evidence="4" id="KW-1185">Reference proteome</keyword>
<name>A0A8H7PYM5_MORIS</name>
<reference evidence="3" key="1">
    <citation type="submission" date="2020-12" db="EMBL/GenBank/DDBJ databases">
        <title>Metabolic potential, ecology and presence of endohyphal bacteria is reflected in genomic diversity of Mucoromycotina.</title>
        <authorList>
            <person name="Muszewska A."/>
            <person name="Okrasinska A."/>
            <person name="Steczkiewicz K."/>
            <person name="Drgas O."/>
            <person name="Orlowska M."/>
            <person name="Perlinska-Lenart U."/>
            <person name="Aleksandrzak-Piekarczyk T."/>
            <person name="Szatraj K."/>
            <person name="Zielenkiewicz U."/>
            <person name="Pilsyk S."/>
            <person name="Malc E."/>
            <person name="Mieczkowski P."/>
            <person name="Kruszewska J.S."/>
            <person name="Biernat P."/>
            <person name="Pawlowska J."/>
        </authorList>
    </citation>
    <scope>NUCLEOTIDE SEQUENCE</scope>
    <source>
        <strain evidence="3">WA0000067209</strain>
    </source>
</reference>
<comment type="caution">
    <text evidence="3">The sequence shown here is derived from an EMBL/GenBank/DDBJ whole genome shotgun (WGS) entry which is preliminary data.</text>
</comment>
<dbReference type="EMBL" id="JAEPQZ010000004">
    <property type="protein sequence ID" value="KAG2182516.1"/>
    <property type="molecule type" value="Genomic_DNA"/>
</dbReference>
<feature type="compositionally biased region" description="Polar residues" evidence="1">
    <location>
        <begin position="545"/>
        <end position="554"/>
    </location>
</feature>
<gene>
    <name evidence="3" type="ORF">INT43_007447</name>
</gene>
<dbReference type="InterPro" id="IPR055509">
    <property type="entry name" value="DUF7082"/>
</dbReference>
<dbReference type="PANTHER" id="PTHR39463:SF1">
    <property type="entry name" value="MEDUSA"/>
    <property type="match status" value="1"/>
</dbReference>
<feature type="region of interest" description="Disordered" evidence="1">
    <location>
        <begin position="545"/>
        <end position="580"/>
    </location>
</feature>
<feature type="compositionally biased region" description="Polar residues" evidence="1">
    <location>
        <begin position="564"/>
        <end position="580"/>
    </location>
</feature>
<dbReference type="Proteomes" id="UP000654370">
    <property type="component" value="Unassembled WGS sequence"/>
</dbReference>
<organism evidence="3 4">
    <name type="scientific">Mortierella isabellina</name>
    <name type="common">Filamentous fungus</name>
    <name type="synonym">Umbelopsis isabellina</name>
    <dbReference type="NCBI Taxonomy" id="91625"/>
    <lineage>
        <taxon>Eukaryota</taxon>
        <taxon>Fungi</taxon>
        <taxon>Fungi incertae sedis</taxon>
        <taxon>Mucoromycota</taxon>
        <taxon>Mucoromycotina</taxon>
        <taxon>Umbelopsidomycetes</taxon>
        <taxon>Umbelopsidales</taxon>
        <taxon>Umbelopsidaceae</taxon>
        <taxon>Umbelopsis</taxon>
    </lineage>
</organism>
<feature type="region of interest" description="Disordered" evidence="1">
    <location>
        <begin position="240"/>
        <end position="357"/>
    </location>
</feature>
<evidence type="ECO:0000313" key="3">
    <source>
        <dbReference type="EMBL" id="KAG2182516.1"/>
    </source>
</evidence>
<dbReference type="PANTHER" id="PTHR39463">
    <property type="entry name" value="MEDUSA"/>
    <property type="match status" value="1"/>
</dbReference>
<feature type="domain" description="DUF7082" evidence="2">
    <location>
        <begin position="365"/>
        <end position="518"/>
    </location>
</feature>
<dbReference type="OrthoDB" id="1751210at2759"/>
<evidence type="ECO:0000256" key="1">
    <source>
        <dbReference type="SAM" id="MobiDB-lite"/>
    </source>
</evidence>